<evidence type="ECO:0000313" key="1">
    <source>
        <dbReference type="EMBL" id="KAA3679166.1"/>
    </source>
</evidence>
<evidence type="ECO:0000313" key="2">
    <source>
        <dbReference type="Proteomes" id="UP000324629"/>
    </source>
</evidence>
<dbReference type="EMBL" id="QNGE01000825">
    <property type="protein sequence ID" value="KAA3679166.1"/>
    <property type="molecule type" value="Genomic_DNA"/>
</dbReference>
<reference evidence="1 2" key="1">
    <citation type="journal article" date="2019" name="Gigascience">
        <title>Whole-genome sequence of the oriental lung fluke Paragonimus westermani.</title>
        <authorList>
            <person name="Oey H."/>
            <person name="Zakrzewski M."/>
            <person name="Narain K."/>
            <person name="Devi K.R."/>
            <person name="Agatsuma T."/>
            <person name="Nawaratna S."/>
            <person name="Gobert G.N."/>
            <person name="Jones M.K."/>
            <person name="Ragan M.A."/>
            <person name="McManus D.P."/>
            <person name="Krause L."/>
        </authorList>
    </citation>
    <scope>NUCLEOTIDE SEQUENCE [LARGE SCALE GENOMIC DNA]</scope>
    <source>
        <strain evidence="1 2">IND2009</strain>
    </source>
</reference>
<dbReference type="Proteomes" id="UP000324629">
    <property type="component" value="Unassembled WGS sequence"/>
</dbReference>
<proteinExistence type="predicted"/>
<dbReference type="AlphaFoldDB" id="A0A5J4NU88"/>
<keyword evidence="2" id="KW-1185">Reference proteome</keyword>
<accession>A0A5J4NU88</accession>
<gene>
    <name evidence="1" type="ORF">DEA37_0007813</name>
</gene>
<sequence>MIYTVVQINLNRFLGYVDNPINPSCISDTLISKPLELADWPELADHLRDYLSSYDHKMVCADSELATLDCQLAMTSLAREYFNLAIKQTESGHPSRVWRQADTGELYGAMLVLDPALDTDSIPQIMQSSINRRNQCSKTIMGIDASERLRYLRIHVNPNKDMPEEMKKAMLDQFLEETMQWQSCSEYRAGGEHLIAIFPNIRAEVSVTFENEKLLSANHNHIQF</sequence>
<name>A0A5J4NU88_9TREM</name>
<protein>
    <submittedName>
        <fullName evidence="1">Uncharacterized protein</fullName>
    </submittedName>
</protein>
<organism evidence="1 2">
    <name type="scientific">Paragonimus westermani</name>
    <dbReference type="NCBI Taxonomy" id="34504"/>
    <lineage>
        <taxon>Eukaryota</taxon>
        <taxon>Metazoa</taxon>
        <taxon>Spiralia</taxon>
        <taxon>Lophotrochozoa</taxon>
        <taxon>Platyhelminthes</taxon>
        <taxon>Trematoda</taxon>
        <taxon>Digenea</taxon>
        <taxon>Plagiorchiida</taxon>
        <taxon>Troglotremata</taxon>
        <taxon>Troglotrematidae</taxon>
        <taxon>Paragonimus</taxon>
    </lineage>
</organism>
<comment type="caution">
    <text evidence="1">The sequence shown here is derived from an EMBL/GenBank/DDBJ whole genome shotgun (WGS) entry which is preliminary data.</text>
</comment>